<evidence type="ECO:0000313" key="2">
    <source>
        <dbReference type="EMBL" id="GHO54178.1"/>
    </source>
</evidence>
<comment type="caution">
    <text evidence="2">The sequence shown here is derived from an EMBL/GenBank/DDBJ whole genome shotgun (WGS) entry which is preliminary data.</text>
</comment>
<gene>
    <name evidence="2" type="ORF">KSB_26530</name>
</gene>
<dbReference type="PROSITE" id="PS50035">
    <property type="entry name" value="PLD"/>
    <property type="match status" value="2"/>
</dbReference>
<dbReference type="PANTHER" id="PTHR21248:SF22">
    <property type="entry name" value="PHOSPHOLIPASE D"/>
    <property type="match status" value="1"/>
</dbReference>
<feature type="domain" description="PLD phosphodiesterase" evidence="1">
    <location>
        <begin position="146"/>
        <end position="173"/>
    </location>
</feature>
<dbReference type="Proteomes" id="UP000654345">
    <property type="component" value="Unassembled WGS sequence"/>
</dbReference>
<dbReference type="InterPro" id="IPR001736">
    <property type="entry name" value="PLipase_D/transphosphatidylase"/>
</dbReference>
<dbReference type="Gene3D" id="3.30.870.10">
    <property type="entry name" value="Endonuclease Chain A"/>
    <property type="match status" value="2"/>
</dbReference>
<dbReference type="EMBL" id="BNJG01000001">
    <property type="protein sequence ID" value="GHO54178.1"/>
    <property type="molecule type" value="Genomic_DNA"/>
</dbReference>
<organism evidence="2 3">
    <name type="scientific">Ktedonobacter robiniae</name>
    <dbReference type="NCBI Taxonomy" id="2778365"/>
    <lineage>
        <taxon>Bacteria</taxon>
        <taxon>Bacillati</taxon>
        <taxon>Chloroflexota</taxon>
        <taxon>Ktedonobacteria</taxon>
        <taxon>Ktedonobacterales</taxon>
        <taxon>Ktedonobacteraceae</taxon>
        <taxon>Ktedonobacter</taxon>
    </lineage>
</organism>
<reference evidence="2 3" key="1">
    <citation type="journal article" date="2021" name="Int. J. Syst. Evol. Microbiol.">
        <title>Reticulibacter mediterranei gen. nov., sp. nov., within the new family Reticulibacteraceae fam. nov., and Ktedonospora formicarum gen. nov., sp. nov., Ktedonobacter robiniae sp. nov., Dictyobacter formicarum sp. nov. and Dictyobacter arantiisoli sp. nov., belonging to the class Ktedonobacteria.</title>
        <authorList>
            <person name="Yabe S."/>
            <person name="Zheng Y."/>
            <person name="Wang C.M."/>
            <person name="Sakai Y."/>
            <person name="Abe K."/>
            <person name="Yokota A."/>
            <person name="Donadio S."/>
            <person name="Cavaletti L."/>
            <person name="Monciardini P."/>
        </authorList>
    </citation>
    <scope>NUCLEOTIDE SEQUENCE [LARGE SCALE GENOMIC DNA]</scope>
    <source>
        <strain evidence="2 3">SOSP1-30</strain>
    </source>
</reference>
<dbReference type="InterPro" id="IPR025202">
    <property type="entry name" value="PLD-like_dom"/>
</dbReference>
<evidence type="ECO:0000313" key="3">
    <source>
        <dbReference type="Proteomes" id="UP000654345"/>
    </source>
</evidence>
<dbReference type="SUPFAM" id="SSF56024">
    <property type="entry name" value="Phospholipase D/nuclease"/>
    <property type="match status" value="2"/>
</dbReference>
<sequence length="525" mass="57463">MDDGWLVTLGEADPPNLSQGNAVQLLPDGELACNAMIESIDEAENTIHLVQLEFDPDFFATFVDFTDACPPQPVGDVESSPKKPIGGQRKLVDALIAAARREGVRVRILLNYDPQSILPSSSYRKLEKICRETNIELADLGIMPRSFGLLHAKAVVVDGSTAFLSGLPFAQGYLDTQLHCVTDPRRGDGAGGDFPPLGGVGNGVGNKPAHTVSLKMDGPSASDMNKTFIDLWNSVSTSTIDPPRMVPDRPGRQSIQIVRSSPPLQANGLSNGEKGVLESYLRAIHNAQNLIYIEAQYYTSPIINNSLRDALRAKQELQLILLVNENPDIPTYKFWQNDLLSPLMRDFPDQVGVFSLWRTQRPHEGQEKVRIMQCYMEAKVAIVDDRWGSIGSANLDGVSLDHAFEFIPTPCLSASDGWRNVEINAILYDGIAGQPGDTGEVFRIRNLLWNEHLESVGGGEPLADAGLSRLSIWTNIANDNIRSLNLDQSMSGRILPYSPALSSKDQLIQLGIDVNRLDVAPVVPH</sequence>
<proteinExistence type="predicted"/>
<dbReference type="Pfam" id="PF13091">
    <property type="entry name" value="PLDc_2"/>
    <property type="match status" value="2"/>
</dbReference>
<accession>A0ABQ3UN87</accession>
<dbReference type="RefSeq" id="WP_201370918.1">
    <property type="nucleotide sequence ID" value="NZ_BNJG01000001.1"/>
</dbReference>
<name>A0ABQ3UN87_9CHLR</name>
<evidence type="ECO:0000259" key="1">
    <source>
        <dbReference type="PROSITE" id="PS50035"/>
    </source>
</evidence>
<dbReference type="PANTHER" id="PTHR21248">
    <property type="entry name" value="CARDIOLIPIN SYNTHASE"/>
    <property type="match status" value="1"/>
</dbReference>
<feature type="domain" description="PLD phosphodiesterase" evidence="1">
    <location>
        <begin position="372"/>
        <end position="399"/>
    </location>
</feature>
<dbReference type="SMART" id="SM00155">
    <property type="entry name" value="PLDc"/>
    <property type="match status" value="2"/>
</dbReference>
<protein>
    <recommendedName>
        <fullName evidence="1">PLD phosphodiesterase domain-containing protein</fullName>
    </recommendedName>
</protein>
<keyword evidence="3" id="KW-1185">Reference proteome</keyword>